<keyword evidence="1" id="KW-0472">Membrane</keyword>
<evidence type="ECO:0000256" key="1">
    <source>
        <dbReference type="SAM" id="Phobius"/>
    </source>
</evidence>
<proteinExistence type="predicted"/>
<keyword evidence="1" id="KW-1133">Transmembrane helix</keyword>
<dbReference type="EMBL" id="KN824438">
    <property type="protein sequence ID" value="KIM20395.1"/>
    <property type="molecule type" value="Genomic_DNA"/>
</dbReference>
<reference evidence="2" key="3">
    <citation type="submission" date="2015-02" db="EMBL/GenBank/DDBJ databases">
        <title>Evolutionary Origins and Diversification of the Mycorrhizal Mutualists.</title>
        <authorList>
            <consortium name="DOE Joint Genome Institute"/>
            <consortium name="Mycorrhizal Genomics Consortium"/>
            <person name="Kohler A."/>
            <person name="Kuo A."/>
            <person name="Nagy L.G."/>
            <person name="Floudas D."/>
            <person name="Copeland A."/>
            <person name="Barry K.W."/>
            <person name="Cichocki N."/>
            <person name="Veneault-Fourrey C."/>
            <person name="LaButti K."/>
            <person name="Lindquist E.A."/>
            <person name="Lipzen A."/>
            <person name="Lundell T."/>
            <person name="Morin E."/>
            <person name="Murat C."/>
            <person name="Riley R."/>
            <person name="Ohm R."/>
            <person name="Sun H."/>
            <person name="Tunlid A."/>
            <person name="Henrissat B."/>
            <person name="Grigoriev I.V."/>
            <person name="Hibbett D.S."/>
            <person name="Martin F."/>
        </authorList>
    </citation>
    <scope>NUCLEOTIDE SEQUENCE</scope>
    <source>
        <strain evidence="2 4">MAFF 305830</strain>
    </source>
</reference>
<gene>
    <name evidence="3" type="ORF">M408DRAFT_332907</name>
    <name evidence="2" type="ORF">M408DRAFT_334002</name>
</gene>
<dbReference type="EMBL" id="KN824355">
    <property type="protein sequence ID" value="KIM22445.1"/>
    <property type="molecule type" value="Genomic_DNA"/>
</dbReference>
<dbReference type="AlphaFoldDB" id="A0A0C3A6Y2"/>
<dbReference type="Proteomes" id="UP000054097">
    <property type="component" value="Unassembled WGS sequence"/>
</dbReference>
<evidence type="ECO:0000313" key="2">
    <source>
        <dbReference type="EMBL" id="KIM20395.1"/>
    </source>
</evidence>
<dbReference type="OrthoDB" id="3364588at2759"/>
<evidence type="ECO:0000313" key="3">
    <source>
        <dbReference type="EMBL" id="KIM22445.1"/>
    </source>
</evidence>
<sequence length="138" mass="14741">MGLLGLLWGTHVVSTPFPRLALTAHIQAMGNGTMLTALGLVLRQTDLLSLNPIQSAIVYYGLNATWAPTISEALNSYWGAKQVLPISAQQAGATGAAAWQEHIVTAAHLIPVLFIVPPFAVLSWELFFGTRPSGHAKK</sequence>
<keyword evidence="4" id="KW-1185">Reference proteome</keyword>
<name>A0A0C3A6Y2_SERVB</name>
<evidence type="ECO:0000313" key="4">
    <source>
        <dbReference type="Proteomes" id="UP000054097"/>
    </source>
</evidence>
<accession>A0A0C3A6Y2</accession>
<keyword evidence="1" id="KW-0812">Transmembrane</keyword>
<dbReference type="HOGENOM" id="CLU_144984_0_0_1"/>
<organism evidence="2 4">
    <name type="scientific">Serendipita vermifera MAFF 305830</name>
    <dbReference type="NCBI Taxonomy" id="933852"/>
    <lineage>
        <taxon>Eukaryota</taxon>
        <taxon>Fungi</taxon>
        <taxon>Dikarya</taxon>
        <taxon>Basidiomycota</taxon>
        <taxon>Agaricomycotina</taxon>
        <taxon>Agaricomycetes</taxon>
        <taxon>Sebacinales</taxon>
        <taxon>Serendipitaceae</taxon>
        <taxon>Serendipita</taxon>
    </lineage>
</organism>
<feature type="transmembrane region" description="Helical" evidence="1">
    <location>
        <begin position="109"/>
        <end position="128"/>
    </location>
</feature>
<reference evidence="4" key="2">
    <citation type="submission" date="2015-01" db="EMBL/GenBank/DDBJ databases">
        <title>Evolutionary Origins and Diversification of the Mycorrhizal Mutualists.</title>
        <authorList>
            <consortium name="DOE Joint Genome Institute"/>
            <consortium name="Mycorrhizal Genomics Consortium"/>
            <person name="Kohler A."/>
            <person name="Kuo A."/>
            <person name="Nagy L.G."/>
            <person name="Floudas D."/>
            <person name="Copeland A."/>
            <person name="Barry K.W."/>
            <person name="Cichocki N."/>
            <person name="Veneault-Fourrey C."/>
            <person name="LaButti K."/>
            <person name="Lindquist E.A."/>
            <person name="Lipzen A."/>
            <person name="Lundell T."/>
            <person name="Morin E."/>
            <person name="Murat C."/>
            <person name="Riley R."/>
            <person name="Ohm R."/>
            <person name="Sun H."/>
            <person name="Tunlid A."/>
            <person name="Henrissat B."/>
            <person name="Grigoriev I.V."/>
            <person name="Hibbett D.S."/>
            <person name="Martin F."/>
        </authorList>
    </citation>
    <scope>NUCLEOTIDE SEQUENCE [LARGE SCALE GENOMIC DNA]</scope>
    <source>
        <strain evidence="4">MAFF 305830</strain>
    </source>
</reference>
<protein>
    <submittedName>
        <fullName evidence="2">Uncharacterized protein</fullName>
    </submittedName>
</protein>
<reference evidence="2 4" key="1">
    <citation type="submission" date="2014-04" db="EMBL/GenBank/DDBJ databases">
        <authorList>
            <consortium name="DOE Joint Genome Institute"/>
            <person name="Kuo A."/>
            <person name="Zuccaro A."/>
            <person name="Kohler A."/>
            <person name="Nagy L.G."/>
            <person name="Floudas D."/>
            <person name="Copeland A."/>
            <person name="Barry K.W."/>
            <person name="Cichocki N."/>
            <person name="Veneault-Fourrey C."/>
            <person name="LaButti K."/>
            <person name="Lindquist E.A."/>
            <person name="Lipzen A."/>
            <person name="Lundell T."/>
            <person name="Morin E."/>
            <person name="Murat C."/>
            <person name="Sun H."/>
            <person name="Tunlid A."/>
            <person name="Henrissat B."/>
            <person name="Grigoriev I.V."/>
            <person name="Hibbett D.S."/>
            <person name="Martin F."/>
            <person name="Nordberg H.P."/>
            <person name="Cantor M.N."/>
            <person name="Hua S.X."/>
        </authorList>
    </citation>
    <scope>NUCLEOTIDE SEQUENCE [LARGE SCALE GENOMIC DNA]</scope>
    <source>
        <strain evidence="2 4">MAFF 305830</strain>
    </source>
</reference>